<accession>A0A0S4ILN5</accession>
<dbReference type="EMBL" id="CYKH01000289">
    <property type="protein sequence ID" value="CUF29184.1"/>
    <property type="molecule type" value="Genomic_DNA"/>
</dbReference>
<dbReference type="GO" id="GO:0005783">
    <property type="term" value="C:endoplasmic reticulum"/>
    <property type="evidence" value="ECO:0007669"/>
    <property type="project" value="TreeGrafter"/>
</dbReference>
<evidence type="ECO:0000313" key="4">
    <source>
        <dbReference type="Proteomes" id="UP000051952"/>
    </source>
</evidence>
<evidence type="ECO:0000313" key="3">
    <source>
        <dbReference type="EMBL" id="CUF29184.1"/>
    </source>
</evidence>
<organism evidence="3 4">
    <name type="scientific">Bodo saltans</name>
    <name type="common">Flagellated protozoan</name>
    <dbReference type="NCBI Taxonomy" id="75058"/>
    <lineage>
        <taxon>Eukaryota</taxon>
        <taxon>Discoba</taxon>
        <taxon>Euglenozoa</taxon>
        <taxon>Kinetoplastea</taxon>
        <taxon>Metakinetoplastina</taxon>
        <taxon>Eubodonida</taxon>
        <taxon>Bodonidae</taxon>
        <taxon>Bodo</taxon>
    </lineage>
</organism>
<reference evidence="4" key="1">
    <citation type="submission" date="2015-09" db="EMBL/GenBank/DDBJ databases">
        <authorList>
            <consortium name="Pathogen Informatics"/>
        </authorList>
    </citation>
    <scope>NUCLEOTIDE SEQUENCE [LARGE SCALE GENOMIC DNA]</scope>
    <source>
        <strain evidence="4">Lake Konstanz</strain>
    </source>
</reference>
<dbReference type="PANTHER" id="PTHR45672">
    <property type="entry name" value="PROTEIN DISULFIDE-ISOMERASE C17H9.14C-RELATED"/>
    <property type="match status" value="1"/>
</dbReference>
<feature type="domain" description="Thioredoxin" evidence="2">
    <location>
        <begin position="11"/>
        <end position="121"/>
    </location>
</feature>
<feature type="signal peptide" evidence="1">
    <location>
        <begin position="1"/>
        <end position="17"/>
    </location>
</feature>
<protein>
    <submittedName>
        <fullName evidence="3">Protein disulfide isomerase, putative</fullName>
    </submittedName>
</protein>
<dbReference type="InterPro" id="IPR036249">
    <property type="entry name" value="Thioredoxin-like_sf"/>
</dbReference>
<dbReference type="Pfam" id="PF00085">
    <property type="entry name" value="Thioredoxin"/>
    <property type="match status" value="1"/>
</dbReference>
<gene>
    <name evidence="3" type="ORF">BSAL_61080</name>
</gene>
<feature type="chain" id="PRO_5006621395" evidence="1">
    <location>
        <begin position="18"/>
        <end position="130"/>
    </location>
</feature>
<evidence type="ECO:0000256" key="1">
    <source>
        <dbReference type="SAM" id="SignalP"/>
    </source>
</evidence>
<dbReference type="CDD" id="cd02961">
    <property type="entry name" value="PDI_a_family"/>
    <property type="match status" value="1"/>
</dbReference>
<dbReference type="InterPro" id="IPR051063">
    <property type="entry name" value="PDI"/>
</dbReference>
<dbReference type="InterPro" id="IPR013766">
    <property type="entry name" value="Thioredoxin_domain"/>
</dbReference>
<dbReference type="Proteomes" id="UP000051952">
    <property type="component" value="Unassembled WGS sequence"/>
</dbReference>
<dbReference type="Gene3D" id="3.40.30.10">
    <property type="entry name" value="Glutaredoxin"/>
    <property type="match status" value="1"/>
</dbReference>
<keyword evidence="3" id="KW-0413">Isomerase</keyword>
<name>A0A0S4ILN5_BODSA</name>
<proteinExistence type="predicted"/>
<dbReference type="GO" id="GO:0006457">
    <property type="term" value="P:protein folding"/>
    <property type="evidence" value="ECO:0007669"/>
    <property type="project" value="TreeGrafter"/>
</dbReference>
<evidence type="ECO:0000259" key="2">
    <source>
        <dbReference type="PROSITE" id="PS51352"/>
    </source>
</evidence>
<keyword evidence="1" id="KW-0732">Signal</keyword>
<dbReference type="AlphaFoldDB" id="A0A0S4ILN5"/>
<dbReference type="VEuPathDB" id="TriTrypDB:BSAL_61080"/>
<keyword evidence="4" id="KW-1185">Reference proteome</keyword>
<sequence>MKTFLLGLLLWQIIVLAKPLELNAHTFSATVARNNVLVLFHTNWCKNCRPVHQVFEALSAELRESNIIIATVDAGTQKTVAYKEAIRSFPSVVLYHGSHRHFYEGNRKFDDVMRFITSRISIARDDSQEK</sequence>
<dbReference type="OrthoDB" id="72053at2759"/>
<dbReference type="PROSITE" id="PS51352">
    <property type="entry name" value="THIOREDOXIN_2"/>
    <property type="match status" value="1"/>
</dbReference>
<dbReference type="GO" id="GO:0003756">
    <property type="term" value="F:protein disulfide isomerase activity"/>
    <property type="evidence" value="ECO:0007669"/>
    <property type="project" value="TreeGrafter"/>
</dbReference>
<dbReference type="SUPFAM" id="SSF52833">
    <property type="entry name" value="Thioredoxin-like"/>
    <property type="match status" value="1"/>
</dbReference>